<evidence type="ECO:0000256" key="2">
    <source>
        <dbReference type="ARBA" id="ARBA00022516"/>
    </source>
</evidence>
<feature type="transmembrane region" description="Helical" evidence="10">
    <location>
        <begin position="6"/>
        <end position="25"/>
    </location>
</feature>
<feature type="transmembrane region" description="Helical" evidence="10">
    <location>
        <begin position="161"/>
        <end position="182"/>
    </location>
</feature>
<keyword evidence="13" id="KW-1185">Reference proteome</keyword>
<comment type="subcellular location">
    <subcellularLocation>
        <location evidence="10">Cell membrane</location>
        <topology evidence="10">Multi-pass membrane protein</topology>
    </subcellularLocation>
</comment>
<dbReference type="NCBIfam" id="TIGR00023">
    <property type="entry name" value="glycerol-3-phosphate 1-O-acyltransferase PlsY"/>
    <property type="match status" value="1"/>
</dbReference>
<keyword evidence="2 10" id="KW-0444">Lipid biosynthesis</keyword>
<proteinExistence type="inferred from homology"/>
<keyword evidence="12" id="KW-0012">Acyltransferase</keyword>
<keyword evidence="5 10" id="KW-1133">Transmembrane helix</keyword>
<evidence type="ECO:0000256" key="4">
    <source>
        <dbReference type="ARBA" id="ARBA00022692"/>
    </source>
</evidence>
<keyword evidence="6 10" id="KW-0443">Lipid metabolism</keyword>
<sequence length="234" mass="24472">MTLLWNALALLAAYLIGSLSFAVIVSRFMGLNDPRSYGSGNPGATNVLRSGNKKAAVFTLLFDLLKGLLPVLAVVLWGERIGLDQTSAAWVGLAAFLGHLWPVFFRFQGGKGVATAAGVLLGLNVLLGLAVLLVWLAVAYFTRYSSLAALIAAVAAPVIEVIGWGPSGATLAVLAMSALLVWRHQANIGKLLAGKESKLGQKAAPAAAAPAPAPHHPTVRSHAHEKKGHGKKRH</sequence>
<feature type="region of interest" description="Disordered" evidence="11">
    <location>
        <begin position="202"/>
        <end position="234"/>
    </location>
</feature>
<feature type="compositionally biased region" description="Basic residues" evidence="11">
    <location>
        <begin position="217"/>
        <end position="234"/>
    </location>
</feature>
<reference evidence="12" key="1">
    <citation type="submission" date="2022-04" db="EMBL/GenBank/DDBJ databases">
        <title>Whole genome sequence of Sphaerotilus sp. FB-5.</title>
        <authorList>
            <person name="Takeda M."/>
            <person name="Narihara S."/>
            <person name="Akimoto M."/>
            <person name="Akimoto R."/>
            <person name="Nishiyashiki S."/>
            <person name="Murakami T."/>
        </authorList>
    </citation>
    <scope>NUCLEOTIDE SEQUENCE</scope>
    <source>
        <strain evidence="12">FB-5</strain>
    </source>
</reference>
<comment type="function">
    <text evidence="10">Catalyzes the transfer of an acyl group from acyl-phosphate (acyl-PO(4)) to glycerol-3-phosphate (G3P) to form lysophosphatidic acid (LPA). This enzyme utilizes acyl-phosphate as fatty acyl donor, but not acyl-CoA or acyl-ACP.</text>
</comment>
<keyword evidence="8 10" id="KW-0594">Phospholipid biosynthesis</keyword>
<keyword evidence="9 10" id="KW-1208">Phospholipid metabolism</keyword>
<evidence type="ECO:0000256" key="7">
    <source>
        <dbReference type="ARBA" id="ARBA00023136"/>
    </source>
</evidence>
<organism evidence="12 13">
    <name type="scientific">Sphaerotilus microaerophilus</name>
    <dbReference type="NCBI Taxonomy" id="2914710"/>
    <lineage>
        <taxon>Bacteria</taxon>
        <taxon>Pseudomonadati</taxon>
        <taxon>Pseudomonadota</taxon>
        <taxon>Betaproteobacteria</taxon>
        <taxon>Burkholderiales</taxon>
        <taxon>Sphaerotilaceae</taxon>
        <taxon>Sphaerotilus</taxon>
    </lineage>
</organism>
<evidence type="ECO:0000256" key="3">
    <source>
        <dbReference type="ARBA" id="ARBA00022679"/>
    </source>
</evidence>
<evidence type="ECO:0000313" key="12">
    <source>
        <dbReference type="EMBL" id="BDI05361.1"/>
    </source>
</evidence>
<dbReference type="EMBL" id="AP025730">
    <property type="protein sequence ID" value="BDI05361.1"/>
    <property type="molecule type" value="Genomic_DNA"/>
</dbReference>
<feature type="transmembrane region" description="Helical" evidence="10">
    <location>
        <begin position="119"/>
        <end position="141"/>
    </location>
</feature>
<dbReference type="PANTHER" id="PTHR30309">
    <property type="entry name" value="INNER MEMBRANE PROTEIN YGIH"/>
    <property type="match status" value="1"/>
</dbReference>
<comment type="subunit">
    <text evidence="10">Probably interacts with PlsX.</text>
</comment>
<protein>
    <recommendedName>
        <fullName evidence="10">Glycerol-3-phosphate acyltransferase</fullName>
    </recommendedName>
    <alternativeName>
        <fullName evidence="10">Acyl-PO4 G3P acyltransferase</fullName>
    </alternativeName>
    <alternativeName>
        <fullName evidence="10">Acyl-phosphate--glycerol-3-phosphate acyltransferase</fullName>
    </alternativeName>
    <alternativeName>
        <fullName evidence="10">G3P acyltransferase</fullName>
        <shortName evidence="10">GPAT</shortName>
        <ecNumber evidence="10">2.3.1.275</ecNumber>
    </alternativeName>
    <alternativeName>
        <fullName evidence="10">Lysophosphatidic acid synthase</fullName>
        <shortName evidence="10">LPA synthase</shortName>
    </alternativeName>
</protein>
<dbReference type="EC" id="2.3.1.275" evidence="10"/>
<feature type="transmembrane region" description="Helical" evidence="10">
    <location>
        <begin position="89"/>
        <end position="107"/>
    </location>
</feature>
<comment type="similarity">
    <text evidence="10">Belongs to the PlsY family.</text>
</comment>
<feature type="transmembrane region" description="Helical" evidence="10">
    <location>
        <begin position="55"/>
        <end position="77"/>
    </location>
</feature>
<evidence type="ECO:0000256" key="1">
    <source>
        <dbReference type="ARBA" id="ARBA00022475"/>
    </source>
</evidence>
<dbReference type="Proteomes" id="UP001057498">
    <property type="component" value="Chromosome"/>
</dbReference>
<keyword evidence="4 10" id="KW-0812">Transmembrane</keyword>
<gene>
    <name evidence="10 12" type="primary">plsY</name>
    <name evidence="12" type="ORF">CATMQ487_23310</name>
</gene>
<comment type="catalytic activity">
    <reaction evidence="10">
        <text>an acyl phosphate + sn-glycerol 3-phosphate = a 1-acyl-sn-glycero-3-phosphate + phosphate</text>
        <dbReference type="Rhea" id="RHEA:34075"/>
        <dbReference type="ChEBI" id="CHEBI:43474"/>
        <dbReference type="ChEBI" id="CHEBI:57597"/>
        <dbReference type="ChEBI" id="CHEBI:57970"/>
        <dbReference type="ChEBI" id="CHEBI:59918"/>
        <dbReference type="EC" id="2.3.1.275"/>
    </reaction>
</comment>
<keyword evidence="3 10" id="KW-0808">Transferase</keyword>
<comment type="pathway">
    <text evidence="10">Lipid metabolism; phospholipid metabolism.</text>
</comment>
<dbReference type="Pfam" id="PF02660">
    <property type="entry name" value="G3P_acyltransf"/>
    <property type="match status" value="1"/>
</dbReference>
<keyword evidence="1 10" id="KW-1003">Cell membrane</keyword>
<evidence type="ECO:0000313" key="13">
    <source>
        <dbReference type="Proteomes" id="UP001057498"/>
    </source>
</evidence>
<evidence type="ECO:0000256" key="11">
    <source>
        <dbReference type="SAM" id="MobiDB-lite"/>
    </source>
</evidence>
<dbReference type="InterPro" id="IPR003811">
    <property type="entry name" value="G3P_acylTferase_PlsY"/>
</dbReference>
<dbReference type="PANTHER" id="PTHR30309:SF0">
    <property type="entry name" value="GLYCEROL-3-PHOSPHATE ACYLTRANSFERASE-RELATED"/>
    <property type="match status" value="1"/>
</dbReference>
<dbReference type="GO" id="GO:0016746">
    <property type="term" value="F:acyltransferase activity"/>
    <property type="evidence" value="ECO:0007669"/>
    <property type="project" value="UniProtKB-KW"/>
</dbReference>
<keyword evidence="7 10" id="KW-0472">Membrane</keyword>
<dbReference type="RefSeq" id="WP_251973401.1">
    <property type="nucleotide sequence ID" value="NZ_AP025730.1"/>
</dbReference>
<evidence type="ECO:0000256" key="10">
    <source>
        <dbReference type="HAMAP-Rule" id="MF_01043"/>
    </source>
</evidence>
<evidence type="ECO:0000256" key="8">
    <source>
        <dbReference type="ARBA" id="ARBA00023209"/>
    </source>
</evidence>
<evidence type="ECO:0000256" key="6">
    <source>
        <dbReference type="ARBA" id="ARBA00023098"/>
    </source>
</evidence>
<dbReference type="HAMAP" id="MF_01043">
    <property type="entry name" value="PlsY"/>
    <property type="match status" value="1"/>
</dbReference>
<accession>A0ABM7YLP3</accession>
<evidence type="ECO:0000256" key="5">
    <source>
        <dbReference type="ARBA" id="ARBA00022989"/>
    </source>
</evidence>
<dbReference type="SMART" id="SM01207">
    <property type="entry name" value="G3P_acyltransf"/>
    <property type="match status" value="1"/>
</dbReference>
<evidence type="ECO:0000256" key="9">
    <source>
        <dbReference type="ARBA" id="ARBA00023264"/>
    </source>
</evidence>
<name>A0ABM7YLP3_9BURK</name>